<proteinExistence type="predicted"/>
<feature type="region of interest" description="Disordered" evidence="1">
    <location>
        <begin position="443"/>
        <end position="470"/>
    </location>
</feature>
<accession>B0D6M2</accession>
<gene>
    <name evidence="2" type="ORF">LACBIDRAFT_325903</name>
</gene>
<protein>
    <submittedName>
        <fullName evidence="2">Predicted protein</fullName>
    </submittedName>
</protein>
<reference evidence="2 3" key="1">
    <citation type="journal article" date="2008" name="Nature">
        <title>The genome of Laccaria bicolor provides insights into mycorrhizal symbiosis.</title>
        <authorList>
            <person name="Martin F."/>
            <person name="Aerts A."/>
            <person name="Ahren D."/>
            <person name="Brun A."/>
            <person name="Danchin E.G.J."/>
            <person name="Duchaussoy F."/>
            <person name="Gibon J."/>
            <person name="Kohler A."/>
            <person name="Lindquist E."/>
            <person name="Pereda V."/>
            <person name="Salamov A."/>
            <person name="Shapiro H.J."/>
            <person name="Wuyts J."/>
            <person name="Blaudez D."/>
            <person name="Buee M."/>
            <person name="Brokstein P."/>
            <person name="Canbaeck B."/>
            <person name="Cohen D."/>
            <person name="Courty P.E."/>
            <person name="Coutinho P.M."/>
            <person name="Delaruelle C."/>
            <person name="Detter J.C."/>
            <person name="Deveau A."/>
            <person name="DiFazio S."/>
            <person name="Duplessis S."/>
            <person name="Fraissinet-Tachet L."/>
            <person name="Lucic E."/>
            <person name="Frey-Klett P."/>
            <person name="Fourrey C."/>
            <person name="Feussner I."/>
            <person name="Gay G."/>
            <person name="Grimwood J."/>
            <person name="Hoegger P.J."/>
            <person name="Jain P."/>
            <person name="Kilaru S."/>
            <person name="Labbe J."/>
            <person name="Lin Y.C."/>
            <person name="Legue V."/>
            <person name="Le Tacon F."/>
            <person name="Marmeisse R."/>
            <person name="Melayah D."/>
            <person name="Montanini B."/>
            <person name="Muratet M."/>
            <person name="Nehls U."/>
            <person name="Niculita-Hirzel H."/>
            <person name="Oudot-Le Secq M.P."/>
            <person name="Peter M."/>
            <person name="Quesneville H."/>
            <person name="Rajashekar B."/>
            <person name="Reich M."/>
            <person name="Rouhier N."/>
            <person name="Schmutz J."/>
            <person name="Yin T."/>
            <person name="Chalot M."/>
            <person name="Henrissat B."/>
            <person name="Kuees U."/>
            <person name="Lucas S."/>
            <person name="Van de Peer Y."/>
            <person name="Podila G.K."/>
            <person name="Polle A."/>
            <person name="Pukkila P.J."/>
            <person name="Richardson P.M."/>
            <person name="Rouze P."/>
            <person name="Sanders I.R."/>
            <person name="Stajich J.E."/>
            <person name="Tunlid A."/>
            <person name="Tuskan G."/>
            <person name="Grigoriev I.V."/>
        </authorList>
    </citation>
    <scope>NUCLEOTIDE SEQUENCE [LARGE SCALE GENOMIC DNA]</scope>
    <source>
        <strain evidence="3">S238N-H82 / ATCC MYA-4686</strain>
    </source>
</reference>
<evidence type="ECO:0000256" key="1">
    <source>
        <dbReference type="SAM" id="MobiDB-lite"/>
    </source>
</evidence>
<feature type="region of interest" description="Disordered" evidence="1">
    <location>
        <begin position="1"/>
        <end position="258"/>
    </location>
</feature>
<feature type="compositionally biased region" description="Basic and acidic residues" evidence="1">
    <location>
        <begin position="24"/>
        <end position="34"/>
    </location>
</feature>
<dbReference type="InParanoid" id="B0D6M2"/>
<sequence>MSSKTASTPNEEPRPLNLTRPQRHQVEINLERPGRGTAASNPPPGNAASNPPPESEASSDVLPFPAVMSFNLDRPIRNDHTTNNEHAPHPNPPINLDRPVKRPSVTKDLPSFNLDHPARVQKPTTEQLNQELHPIDRHSVLNLDRPVRPPATPSLNLDRPMRPPAAPPLNLDRPMRPPGESTHRNDTSLEGRISPELNLERPAPSTFNLDRPGRKPPPVDYDFSLRQPPTSQDVRNLKLDRPLRPPSMDALSPPSRATLHQDSAVLEASPPVGSHPITTKVGFNLDRPARTIKVKIEPSDNPPLSHAVPPTHFNLERPHHSPAASMFAADVVDLTCSPPATQLGFNLDRPARTIKVKIEPSDSPTLSHALPPTSFNLERPHASPAASLLTATDVVDLTGSPPAVQLNLDRPLHKARSSGLTSTTPPAMNLDRPLRKAKSALSYAGLPPSASNPPRKGTHPSVKEEMTREDWTDEKLDFPRNKVGHGFCLIFGY</sequence>
<name>B0D6M2_LACBS</name>
<evidence type="ECO:0000313" key="3">
    <source>
        <dbReference type="Proteomes" id="UP000001194"/>
    </source>
</evidence>
<dbReference type="KEGG" id="lbc:LACBIDRAFT_325903"/>
<dbReference type="GeneID" id="6074957"/>
<organism evidence="3">
    <name type="scientific">Laccaria bicolor (strain S238N-H82 / ATCC MYA-4686)</name>
    <name type="common">Bicoloured deceiver</name>
    <name type="synonym">Laccaria laccata var. bicolor</name>
    <dbReference type="NCBI Taxonomy" id="486041"/>
    <lineage>
        <taxon>Eukaryota</taxon>
        <taxon>Fungi</taxon>
        <taxon>Dikarya</taxon>
        <taxon>Basidiomycota</taxon>
        <taxon>Agaricomycotina</taxon>
        <taxon>Agaricomycetes</taxon>
        <taxon>Agaricomycetidae</taxon>
        <taxon>Agaricales</taxon>
        <taxon>Agaricineae</taxon>
        <taxon>Hydnangiaceae</taxon>
        <taxon>Laccaria</taxon>
    </lineage>
</organism>
<feature type="compositionally biased region" description="Pro residues" evidence="1">
    <location>
        <begin position="41"/>
        <end position="54"/>
    </location>
</feature>
<dbReference type="Proteomes" id="UP000001194">
    <property type="component" value="Unassembled WGS sequence"/>
</dbReference>
<feature type="compositionally biased region" description="Basic and acidic residues" evidence="1">
    <location>
        <begin position="461"/>
        <end position="470"/>
    </location>
</feature>
<dbReference type="HOGENOM" id="CLU_553281_0_0_1"/>
<dbReference type="AlphaFoldDB" id="B0D6M2"/>
<dbReference type="EMBL" id="DS547098">
    <property type="protein sequence ID" value="EDR09980.1"/>
    <property type="molecule type" value="Genomic_DNA"/>
</dbReference>
<keyword evidence="3" id="KW-1185">Reference proteome</keyword>
<feature type="compositionally biased region" description="Polar residues" evidence="1">
    <location>
        <begin position="1"/>
        <end position="10"/>
    </location>
</feature>
<dbReference type="RefSeq" id="XP_001879365.1">
    <property type="nucleotide sequence ID" value="XM_001879330.1"/>
</dbReference>
<dbReference type="OrthoDB" id="3111367at2759"/>
<evidence type="ECO:0000313" key="2">
    <source>
        <dbReference type="EMBL" id="EDR09980.1"/>
    </source>
</evidence>
<feature type="compositionally biased region" description="Basic and acidic residues" evidence="1">
    <location>
        <begin position="74"/>
        <end position="88"/>
    </location>
</feature>